<name>A0A2C9V8F6_MANES</name>
<dbReference type="AlphaFoldDB" id="A0A2C9V8F6"/>
<proteinExistence type="predicted"/>
<evidence type="ECO:0000313" key="2">
    <source>
        <dbReference type="EMBL" id="OAY41007.1"/>
    </source>
</evidence>
<keyword evidence="1" id="KW-1133">Transmembrane helix</keyword>
<protein>
    <submittedName>
        <fullName evidence="2">Uncharacterized protein</fullName>
    </submittedName>
</protein>
<sequence>MQSHAWPEHTRHIVLPFQFIVLIVVTEPVFRYQFTA</sequence>
<organism evidence="2">
    <name type="scientific">Manihot esculenta</name>
    <name type="common">Cassava</name>
    <name type="synonym">Jatropha manihot</name>
    <dbReference type="NCBI Taxonomy" id="3983"/>
    <lineage>
        <taxon>Eukaryota</taxon>
        <taxon>Viridiplantae</taxon>
        <taxon>Streptophyta</taxon>
        <taxon>Embryophyta</taxon>
        <taxon>Tracheophyta</taxon>
        <taxon>Spermatophyta</taxon>
        <taxon>Magnoliopsida</taxon>
        <taxon>eudicotyledons</taxon>
        <taxon>Gunneridae</taxon>
        <taxon>Pentapetalae</taxon>
        <taxon>rosids</taxon>
        <taxon>fabids</taxon>
        <taxon>Malpighiales</taxon>
        <taxon>Euphorbiaceae</taxon>
        <taxon>Crotonoideae</taxon>
        <taxon>Manihoteae</taxon>
        <taxon>Manihot</taxon>
    </lineage>
</organism>
<reference evidence="2" key="1">
    <citation type="submission" date="2016-02" db="EMBL/GenBank/DDBJ databases">
        <title>WGS assembly of Manihot esculenta.</title>
        <authorList>
            <person name="Bredeson J.V."/>
            <person name="Prochnik S.E."/>
            <person name="Lyons J.B."/>
            <person name="Schmutz J."/>
            <person name="Grimwood J."/>
            <person name="Vrebalov J."/>
            <person name="Bart R.S."/>
            <person name="Amuge T."/>
            <person name="Ferguson M.E."/>
            <person name="Green R."/>
            <person name="Putnam N."/>
            <person name="Stites J."/>
            <person name="Rounsley S."/>
            <person name="Rokhsar D.S."/>
        </authorList>
    </citation>
    <scope>NUCLEOTIDE SEQUENCE [LARGE SCALE GENOMIC DNA]</scope>
    <source>
        <tissue evidence="2">Leaf</tissue>
    </source>
</reference>
<keyword evidence="1" id="KW-0812">Transmembrane</keyword>
<keyword evidence="1" id="KW-0472">Membrane</keyword>
<accession>A0A2C9V8F6</accession>
<feature type="transmembrane region" description="Helical" evidence="1">
    <location>
        <begin position="12"/>
        <end position="30"/>
    </location>
</feature>
<evidence type="ECO:0000256" key="1">
    <source>
        <dbReference type="SAM" id="Phobius"/>
    </source>
</evidence>
<dbReference type="EMBL" id="CM004395">
    <property type="protein sequence ID" value="OAY41007.1"/>
    <property type="molecule type" value="Genomic_DNA"/>
</dbReference>
<gene>
    <name evidence="2" type="ORF">MANES_09G066400</name>
</gene>